<dbReference type="EMBL" id="MN740420">
    <property type="protein sequence ID" value="QHU05824.1"/>
    <property type="molecule type" value="Genomic_DNA"/>
</dbReference>
<name>A0A6C0JQ36_9ZZZZ</name>
<evidence type="ECO:0000313" key="1">
    <source>
        <dbReference type="EMBL" id="QHU05824.1"/>
    </source>
</evidence>
<protein>
    <submittedName>
        <fullName evidence="1">Uncharacterized protein</fullName>
    </submittedName>
</protein>
<dbReference type="AlphaFoldDB" id="A0A6C0JQ36"/>
<sequence length="157" mass="18793">MNFSSYDDDIKVSLKEDFENLKNNFVKETVSNINIYFLYNVNQVCEQYKKVIMPVVEGQLTKDALYSEIIKHRNESGRRFNVNGIYSYNFDVDELFDFIETDDNCFKEYKQVENITFKPSFDYFQHHNSLFVFFTNEKSKNTRRTSHPVKKKTLKNV</sequence>
<organism evidence="1">
    <name type="scientific">viral metagenome</name>
    <dbReference type="NCBI Taxonomy" id="1070528"/>
    <lineage>
        <taxon>unclassified sequences</taxon>
        <taxon>metagenomes</taxon>
        <taxon>organismal metagenomes</taxon>
    </lineage>
</organism>
<proteinExistence type="predicted"/>
<accession>A0A6C0JQ36</accession>
<reference evidence="1" key="1">
    <citation type="journal article" date="2020" name="Nature">
        <title>Giant virus diversity and host interactions through global metagenomics.</title>
        <authorList>
            <person name="Schulz F."/>
            <person name="Roux S."/>
            <person name="Paez-Espino D."/>
            <person name="Jungbluth S."/>
            <person name="Walsh D.A."/>
            <person name="Denef V.J."/>
            <person name="McMahon K.D."/>
            <person name="Konstantinidis K.T."/>
            <person name="Eloe-Fadrosh E.A."/>
            <person name="Kyrpides N.C."/>
            <person name="Woyke T."/>
        </authorList>
    </citation>
    <scope>NUCLEOTIDE SEQUENCE</scope>
    <source>
        <strain evidence="1">GVMAG-M-3300027736-24</strain>
    </source>
</reference>